<evidence type="ECO:0000313" key="4">
    <source>
        <dbReference type="Proteomes" id="UP000530564"/>
    </source>
</evidence>
<protein>
    <submittedName>
        <fullName evidence="3">TolB-like protein/Tfp pilus assembly protein PilF</fullName>
    </submittedName>
</protein>
<dbReference type="EMBL" id="JACIDK010000011">
    <property type="protein sequence ID" value="MBB3893465.1"/>
    <property type="molecule type" value="Genomic_DNA"/>
</dbReference>
<sequence length="735" mass="80649">MNLRTFLNELKTRNVVRVAGVYTVTAWGIFQVARTVFETFELPKWLSVATLMLFAVGLPLTLLLTWAFELGPDGTIRRTRATGDDAPKRMNWMDWTALAAIGAGVVIFIASTVGLAGSLRGGEGPSLAAAPSKSVAVLPFANFSAAKDSEYFADGLTEEVTNSLAQVPDLKVAGRTSAFYFKGKNEDIREIGKKLNVAHVVEGSVRRSGDRLRVTCQLVSVKNGFHLWSETYDRPMNDAFAIQTEIADGVAAALKVELRAGGDAAVARQAQRDPEAYRLEVVAKGQLRRRGKDHVMAAQAIYRRLIDMEPNNADVRAAYAYTTAYLAQNHLEGDFMPAVRSAEEQIAQALKLDPQSSSAYLAKGMVAAVRFIREGSAQAEADAEAAYKRAVDLAPRDPEVLSLYGDFLAPRRPQEAVTYLRRALDVDPLDRIANNALAGSLAATGRLDEAEQRLRSNIELFPEFIDAKEQLGDVLIEQGRLDQAVVWYRMAAEPLTDPASSIQLANLYYNLGLPTEADRALTPWADHPVVGPVAQAVRLIIAGDFNGLATLSRGKLAEAEADPLWRSGLALASSQLGQYDQARAEWLVMSPELFAPSPKVSTRLANEAVDAAYVIDRTGDKGQARRILLAVLAATEPKPGLRQPNRRRIARVKAYVMLEDRDRALAELRAAIDSGYRSLYDLDLFTRLDAYPMMAPIRSDPRFRAMIREVEADNRQMREALQSSAPPVSPPPRRS</sequence>
<dbReference type="AlphaFoldDB" id="A0A840A3A9"/>
<dbReference type="RefSeq" id="WP_183776968.1">
    <property type="nucleotide sequence ID" value="NZ_JACIDK010000011.1"/>
</dbReference>
<dbReference type="Proteomes" id="UP000530564">
    <property type="component" value="Unassembled WGS sequence"/>
</dbReference>
<dbReference type="Gene3D" id="1.25.40.10">
    <property type="entry name" value="Tetratricopeptide repeat domain"/>
    <property type="match status" value="2"/>
</dbReference>
<feature type="transmembrane region" description="Helical" evidence="2">
    <location>
        <begin position="95"/>
        <end position="117"/>
    </location>
</feature>
<feature type="transmembrane region" description="Helical" evidence="2">
    <location>
        <begin position="14"/>
        <end position="33"/>
    </location>
</feature>
<organism evidence="3 4">
    <name type="scientific">Phenylobacterium haematophilum</name>
    <dbReference type="NCBI Taxonomy" id="98513"/>
    <lineage>
        <taxon>Bacteria</taxon>
        <taxon>Pseudomonadati</taxon>
        <taxon>Pseudomonadota</taxon>
        <taxon>Alphaproteobacteria</taxon>
        <taxon>Caulobacterales</taxon>
        <taxon>Caulobacteraceae</taxon>
        <taxon>Phenylobacterium</taxon>
    </lineage>
</organism>
<keyword evidence="2" id="KW-1133">Transmembrane helix</keyword>
<name>A0A840A3A9_9CAUL</name>
<dbReference type="Pfam" id="PF13432">
    <property type="entry name" value="TPR_16"/>
    <property type="match status" value="1"/>
</dbReference>
<gene>
    <name evidence="3" type="ORF">GGQ61_004209</name>
</gene>
<evidence type="ECO:0000313" key="3">
    <source>
        <dbReference type="EMBL" id="MBB3893465.1"/>
    </source>
</evidence>
<feature type="transmembrane region" description="Helical" evidence="2">
    <location>
        <begin position="45"/>
        <end position="68"/>
    </location>
</feature>
<keyword evidence="2" id="KW-0472">Membrane</keyword>
<dbReference type="Gene3D" id="3.40.50.10070">
    <property type="entry name" value="TolB, N-terminal domain"/>
    <property type="match status" value="1"/>
</dbReference>
<evidence type="ECO:0000256" key="2">
    <source>
        <dbReference type="SAM" id="Phobius"/>
    </source>
</evidence>
<accession>A0A840A3A9</accession>
<keyword evidence="4" id="KW-1185">Reference proteome</keyword>
<reference evidence="3 4" key="1">
    <citation type="submission" date="2020-08" db="EMBL/GenBank/DDBJ databases">
        <title>Genomic Encyclopedia of Type Strains, Phase IV (KMG-IV): sequencing the most valuable type-strain genomes for metagenomic binning, comparative biology and taxonomic classification.</title>
        <authorList>
            <person name="Goeker M."/>
        </authorList>
    </citation>
    <scope>NUCLEOTIDE SEQUENCE [LARGE SCALE GENOMIC DNA]</scope>
    <source>
        <strain evidence="3 4">DSM 21793</strain>
    </source>
</reference>
<feature type="region of interest" description="Disordered" evidence="1">
    <location>
        <begin position="714"/>
        <end position="735"/>
    </location>
</feature>
<proteinExistence type="predicted"/>
<dbReference type="InterPro" id="IPR011990">
    <property type="entry name" value="TPR-like_helical_dom_sf"/>
</dbReference>
<evidence type="ECO:0000256" key="1">
    <source>
        <dbReference type="SAM" id="MobiDB-lite"/>
    </source>
</evidence>
<dbReference type="PANTHER" id="PTHR12558:SF13">
    <property type="entry name" value="CELL DIVISION CYCLE PROTEIN 27 HOMOLOG"/>
    <property type="match status" value="1"/>
</dbReference>
<dbReference type="PANTHER" id="PTHR12558">
    <property type="entry name" value="CELL DIVISION CYCLE 16,23,27"/>
    <property type="match status" value="1"/>
</dbReference>
<keyword evidence="2" id="KW-0812">Transmembrane</keyword>
<comment type="caution">
    <text evidence="3">The sequence shown here is derived from an EMBL/GenBank/DDBJ whole genome shotgun (WGS) entry which is preliminary data.</text>
</comment>
<dbReference type="SUPFAM" id="SSF48452">
    <property type="entry name" value="TPR-like"/>
    <property type="match status" value="2"/>
</dbReference>